<dbReference type="Proteomes" id="UP000770717">
    <property type="component" value="Unassembled WGS sequence"/>
</dbReference>
<evidence type="ECO:0000256" key="1">
    <source>
        <dbReference type="ARBA" id="ARBA00022722"/>
    </source>
</evidence>
<dbReference type="Gene3D" id="3.30.420.10">
    <property type="entry name" value="Ribonuclease H-like superfamily/Ribonuclease H"/>
    <property type="match status" value="1"/>
</dbReference>
<dbReference type="GO" id="GO:0004527">
    <property type="term" value="F:exonuclease activity"/>
    <property type="evidence" value="ECO:0007669"/>
    <property type="project" value="UniProtKB-KW"/>
</dbReference>
<dbReference type="PANTHER" id="PTHR12801">
    <property type="entry name" value="RNA EXONUCLEASE REXO1 / RECO3 FAMILY MEMBER-RELATED"/>
    <property type="match status" value="1"/>
</dbReference>
<feature type="non-terminal residue" evidence="4">
    <location>
        <position position="116"/>
    </location>
</feature>
<evidence type="ECO:0000256" key="2">
    <source>
        <dbReference type="ARBA" id="ARBA00022801"/>
    </source>
</evidence>
<dbReference type="InterPro" id="IPR036397">
    <property type="entry name" value="RNaseH_sf"/>
</dbReference>
<dbReference type="InterPro" id="IPR034922">
    <property type="entry name" value="REX1-like_exo"/>
</dbReference>
<reference evidence="4" key="1">
    <citation type="thesis" date="2020" institute="ProQuest LLC" country="789 East Eisenhower Parkway, Ann Arbor, MI, USA">
        <title>Comparative Genomics and Chromosome Evolution.</title>
        <authorList>
            <person name="Mudd A.B."/>
        </authorList>
    </citation>
    <scope>NUCLEOTIDE SEQUENCE</scope>
    <source>
        <strain evidence="4">HN-11 Male</strain>
        <tissue evidence="4">Kidney and liver</tissue>
    </source>
</reference>
<gene>
    <name evidence="4" type="ORF">GDO78_023321</name>
</gene>
<dbReference type="SUPFAM" id="SSF53098">
    <property type="entry name" value="Ribonuclease H-like"/>
    <property type="match status" value="1"/>
</dbReference>
<dbReference type="CDD" id="cd06145">
    <property type="entry name" value="REX1_like"/>
    <property type="match status" value="1"/>
</dbReference>
<keyword evidence="3" id="KW-0269">Exonuclease</keyword>
<dbReference type="InterPro" id="IPR047021">
    <property type="entry name" value="REXO1/3/4-like"/>
</dbReference>
<dbReference type="AlphaFoldDB" id="A0A8J6E7F0"/>
<dbReference type="EMBL" id="WNTK01009952">
    <property type="protein sequence ID" value="KAG9462687.1"/>
    <property type="molecule type" value="Genomic_DNA"/>
</dbReference>
<comment type="caution">
    <text evidence="4">The sequence shown here is derived from an EMBL/GenBank/DDBJ whole genome shotgun (WGS) entry which is preliminary data.</text>
</comment>
<evidence type="ECO:0000256" key="3">
    <source>
        <dbReference type="ARBA" id="ARBA00022839"/>
    </source>
</evidence>
<dbReference type="InterPro" id="IPR012337">
    <property type="entry name" value="RNaseH-like_sf"/>
</dbReference>
<keyword evidence="1" id="KW-0540">Nuclease</keyword>
<name>A0A8J6E7F0_ELECQ</name>
<proteinExistence type="predicted"/>
<dbReference type="PANTHER" id="PTHR12801:SF62">
    <property type="entry name" value="RNA EXONUCLEASE 1 HOMOLOG"/>
    <property type="match status" value="1"/>
</dbReference>
<protein>
    <submittedName>
        <fullName evidence="4">Uncharacterized protein</fullName>
    </submittedName>
</protein>
<organism evidence="4 5">
    <name type="scientific">Eleutherodactylus coqui</name>
    <name type="common">Puerto Rican coqui</name>
    <dbReference type="NCBI Taxonomy" id="57060"/>
    <lineage>
        <taxon>Eukaryota</taxon>
        <taxon>Metazoa</taxon>
        <taxon>Chordata</taxon>
        <taxon>Craniata</taxon>
        <taxon>Vertebrata</taxon>
        <taxon>Euteleostomi</taxon>
        <taxon>Amphibia</taxon>
        <taxon>Batrachia</taxon>
        <taxon>Anura</taxon>
        <taxon>Neobatrachia</taxon>
        <taxon>Hyloidea</taxon>
        <taxon>Eleutherodactylidae</taxon>
        <taxon>Eleutherodactylinae</taxon>
        <taxon>Eleutherodactylus</taxon>
        <taxon>Eleutherodactylus</taxon>
    </lineage>
</organism>
<dbReference type="GO" id="GO:0005634">
    <property type="term" value="C:nucleus"/>
    <property type="evidence" value="ECO:0007669"/>
    <property type="project" value="TreeGrafter"/>
</dbReference>
<sequence length="116" mass="13145">RFSGVTEEDLQNTSISLRDVQAVLLSMFSCHSILIGHSLESDLFALKLIHPTVVDTAVVFPHRLGLPYKRALRSLMADHLKRIIQDNVEGHDSSEDACSCMELMIWRIKEDAKVKR</sequence>
<evidence type="ECO:0000313" key="4">
    <source>
        <dbReference type="EMBL" id="KAG9462687.1"/>
    </source>
</evidence>
<accession>A0A8J6E7F0</accession>
<dbReference type="GO" id="GO:0003676">
    <property type="term" value="F:nucleic acid binding"/>
    <property type="evidence" value="ECO:0007669"/>
    <property type="project" value="InterPro"/>
</dbReference>
<keyword evidence="5" id="KW-1185">Reference proteome</keyword>
<evidence type="ECO:0000313" key="5">
    <source>
        <dbReference type="Proteomes" id="UP000770717"/>
    </source>
</evidence>
<dbReference type="OrthoDB" id="206335at2759"/>
<keyword evidence="2" id="KW-0378">Hydrolase</keyword>